<dbReference type="EMBL" id="AMFJ01000624">
    <property type="protein sequence ID" value="EKE26954.1"/>
    <property type="molecule type" value="Genomic_DNA"/>
</dbReference>
<sequence>MSQINSFEKFWEFQLSPKEQQDKQRKAWEQHEVIILWYKKANQLYQKHLWVEKTNKDQFHKEYIELSKNWENLAYEDLKKVWSLKPKTVSGKNESLSELYRKREQSFDEGELKFGDIQNSWDVMRFIKANLNNWMRNIEEGIWNPDNLAKLSILTSFATANEIGKFSFEFLSLWERINIACENFANWNLKEWEKVLEILKTIWVEWLKVLSIIPEWKVIEWVKLVSWKALAEKLWMALNKLDLAKMNKVLWERWSIIIKEWKILKDKRLFFDKLTPWKQEVLVKTNFWLWSSLEKITESLRINDRIKLNQEIWKSLNRTELLTDYVRIEELNNDTLKTINKWLENLNRILENKNVMTIIKSDSVKYSLWKDILFDLKMEIAKINNNLWNLHIERLSERKLDFNTQKFDNNWNNLITNFQE</sequence>
<gene>
    <name evidence="1" type="ORF">ACD_4C00108G0003</name>
</gene>
<proteinExistence type="predicted"/>
<organism evidence="1">
    <name type="scientific">uncultured bacterium</name>
    <name type="common">gcode 4</name>
    <dbReference type="NCBI Taxonomy" id="1234023"/>
    <lineage>
        <taxon>Bacteria</taxon>
        <taxon>environmental samples</taxon>
    </lineage>
</organism>
<reference evidence="1" key="1">
    <citation type="journal article" date="2012" name="Science">
        <title>Fermentation, hydrogen, and sulfur metabolism in multiple uncultivated bacterial phyla.</title>
        <authorList>
            <person name="Wrighton K.C."/>
            <person name="Thomas B.C."/>
            <person name="Sharon I."/>
            <person name="Miller C.S."/>
            <person name="Castelle C.J."/>
            <person name="VerBerkmoes N.C."/>
            <person name="Wilkins M.J."/>
            <person name="Hettich R.L."/>
            <person name="Lipton M.S."/>
            <person name="Williams K.H."/>
            <person name="Long P.E."/>
            <person name="Banfield J.F."/>
        </authorList>
    </citation>
    <scope>NUCLEOTIDE SEQUENCE [LARGE SCALE GENOMIC DNA]</scope>
</reference>
<dbReference type="AlphaFoldDB" id="K2G9W0"/>
<comment type="caution">
    <text evidence="1">The sequence shown here is derived from an EMBL/GenBank/DDBJ whole genome shotgun (WGS) entry which is preliminary data.</text>
</comment>
<name>K2G9W0_9BACT</name>
<evidence type="ECO:0000313" key="1">
    <source>
        <dbReference type="EMBL" id="EKE26954.1"/>
    </source>
</evidence>
<protein>
    <submittedName>
        <fullName evidence="1">Uncharacterized protein</fullName>
    </submittedName>
</protein>
<accession>K2G9W0</accession>